<feature type="transmembrane region" description="Helical" evidence="1">
    <location>
        <begin position="30"/>
        <end position="48"/>
    </location>
</feature>
<dbReference type="Proteomes" id="UP000197361">
    <property type="component" value="Unassembled WGS sequence"/>
</dbReference>
<dbReference type="CDD" id="cd01949">
    <property type="entry name" value="GGDEF"/>
    <property type="match status" value="1"/>
</dbReference>
<dbReference type="SUPFAM" id="SSF55073">
    <property type="entry name" value="Nucleotide cyclase"/>
    <property type="match status" value="1"/>
</dbReference>
<dbReference type="PANTHER" id="PTHR46663">
    <property type="entry name" value="DIGUANYLATE CYCLASE DGCT-RELATED"/>
    <property type="match status" value="1"/>
</dbReference>
<dbReference type="GO" id="GO:0003824">
    <property type="term" value="F:catalytic activity"/>
    <property type="evidence" value="ECO:0007669"/>
    <property type="project" value="UniProtKB-ARBA"/>
</dbReference>
<dbReference type="AlphaFoldDB" id="A0A246JXI8"/>
<sequence>MLHLLTVSLVFGFGAGIVSRIAARPKVCVISLLLATLPTIAALALHALQPHPDPLHTQLFLIEAFIVAMITGLSLQTVAHLYRSAVEHHTARHDMALLAKTDALTGLANRLSLREHFQGRMAAARRTDSQVAVHFLDLDGFKAINDHHGHPAGDAVLREVARRLEAMVRSEDVIARLGGDEFIVLQADLVQDTEAELLARRIIREISKPYRVEDNLLTISVSVGIATAPKMGLELERLLACADGALYRAKASGKARALFCVEVDLVTAAAA</sequence>
<dbReference type="FunFam" id="3.30.70.270:FF:000001">
    <property type="entry name" value="Diguanylate cyclase domain protein"/>
    <property type="match status" value="1"/>
</dbReference>
<dbReference type="InterPro" id="IPR052163">
    <property type="entry name" value="DGC-Regulatory_Protein"/>
</dbReference>
<dbReference type="NCBIfam" id="TIGR00254">
    <property type="entry name" value="GGDEF"/>
    <property type="match status" value="1"/>
</dbReference>
<reference evidence="3 4" key="1">
    <citation type="journal article" date="2010" name="Int. J. Syst. Evol. Microbiol.">
        <title>Sphingopyxis bauzanensis sp. nov., a psychrophilic bacterium isolated from soil.</title>
        <authorList>
            <person name="Zhang D.C."/>
            <person name="Liu H.C."/>
            <person name="Xin Y.H."/>
            <person name="Zhou Y.G."/>
            <person name="Schinner F."/>
            <person name="Margesin R."/>
        </authorList>
    </citation>
    <scope>NUCLEOTIDE SEQUENCE [LARGE SCALE GENOMIC DNA]</scope>
    <source>
        <strain evidence="3 4">DSM 22271</strain>
    </source>
</reference>
<dbReference type="SMART" id="SM00267">
    <property type="entry name" value="GGDEF"/>
    <property type="match status" value="1"/>
</dbReference>
<dbReference type="EMBL" id="NISK01000002">
    <property type="protein sequence ID" value="OWQ97636.1"/>
    <property type="molecule type" value="Genomic_DNA"/>
</dbReference>
<comment type="caution">
    <text evidence="3">The sequence shown here is derived from an EMBL/GenBank/DDBJ whole genome shotgun (WGS) entry which is preliminary data.</text>
</comment>
<organism evidence="3 4">
    <name type="scientific">Sphingopyxis bauzanensis</name>
    <dbReference type="NCBI Taxonomy" id="651663"/>
    <lineage>
        <taxon>Bacteria</taxon>
        <taxon>Pseudomonadati</taxon>
        <taxon>Pseudomonadota</taxon>
        <taxon>Alphaproteobacteria</taxon>
        <taxon>Sphingomonadales</taxon>
        <taxon>Sphingomonadaceae</taxon>
        <taxon>Sphingopyxis</taxon>
    </lineage>
</organism>
<dbReference type="OrthoDB" id="9812260at2"/>
<keyword evidence="1" id="KW-1133">Transmembrane helix</keyword>
<name>A0A246JXI8_9SPHN</name>
<feature type="transmembrane region" description="Helical" evidence="1">
    <location>
        <begin position="60"/>
        <end position="82"/>
    </location>
</feature>
<dbReference type="Pfam" id="PF00990">
    <property type="entry name" value="GGDEF"/>
    <property type="match status" value="1"/>
</dbReference>
<evidence type="ECO:0000313" key="4">
    <source>
        <dbReference type="Proteomes" id="UP000197361"/>
    </source>
</evidence>
<dbReference type="InterPro" id="IPR029787">
    <property type="entry name" value="Nucleotide_cyclase"/>
</dbReference>
<protein>
    <submittedName>
        <fullName evidence="3">GGDEF domain-containing protein</fullName>
    </submittedName>
</protein>
<evidence type="ECO:0000256" key="1">
    <source>
        <dbReference type="SAM" id="Phobius"/>
    </source>
</evidence>
<dbReference type="PANTHER" id="PTHR46663:SF2">
    <property type="entry name" value="GGDEF DOMAIN-CONTAINING PROTEIN"/>
    <property type="match status" value="1"/>
</dbReference>
<dbReference type="InterPro" id="IPR043128">
    <property type="entry name" value="Rev_trsase/Diguanyl_cyclase"/>
</dbReference>
<dbReference type="InterPro" id="IPR000160">
    <property type="entry name" value="GGDEF_dom"/>
</dbReference>
<keyword evidence="4" id="KW-1185">Reference proteome</keyword>
<keyword evidence="1" id="KW-0812">Transmembrane</keyword>
<accession>A0A246JXI8</accession>
<evidence type="ECO:0000259" key="2">
    <source>
        <dbReference type="PROSITE" id="PS50887"/>
    </source>
</evidence>
<dbReference type="Gene3D" id="3.30.70.270">
    <property type="match status" value="1"/>
</dbReference>
<dbReference type="PROSITE" id="PS50887">
    <property type="entry name" value="GGDEF"/>
    <property type="match status" value="1"/>
</dbReference>
<keyword evidence="1" id="KW-0472">Membrane</keyword>
<gene>
    <name evidence="3" type="ORF">CDQ92_08425</name>
</gene>
<feature type="domain" description="GGDEF" evidence="2">
    <location>
        <begin position="129"/>
        <end position="262"/>
    </location>
</feature>
<evidence type="ECO:0000313" key="3">
    <source>
        <dbReference type="EMBL" id="OWQ97636.1"/>
    </source>
</evidence>
<proteinExistence type="predicted"/>